<dbReference type="Pfam" id="PF08518">
    <property type="entry name" value="GIT_SHD"/>
    <property type="match status" value="2"/>
</dbReference>
<dbReference type="GO" id="GO:0008270">
    <property type="term" value="F:zinc ion binding"/>
    <property type="evidence" value="ECO:0007669"/>
    <property type="project" value="UniProtKB-KW"/>
</dbReference>
<evidence type="ECO:0000313" key="13">
    <source>
        <dbReference type="WBParaSite" id="SMRG1_67280.4"/>
    </source>
</evidence>
<evidence type="ECO:0000256" key="1">
    <source>
        <dbReference type="ARBA" id="ARBA00022468"/>
    </source>
</evidence>
<evidence type="ECO:0000313" key="12">
    <source>
        <dbReference type="Proteomes" id="UP000050790"/>
    </source>
</evidence>
<dbReference type="InterPro" id="IPR036770">
    <property type="entry name" value="Ankyrin_rpt-contain_sf"/>
</dbReference>
<dbReference type="SUPFAM" id="SSF48403">
    <property type="entry name" value="Ankyrin repeat"/>
    <property type="match status" value="1"/>
</dbReference>
<dbReference type="Proteomes" id="UP000050790">
    <property type="component" value="Unassembled WGS sequence"/>
</dbReference>
<dbReference type="GO" id="GO:0031267">
    <property type="term" value="F:small GTPase binding"/>
    <property type="evidence" value="ECO:0007669"/>
    <property type="project" value="TreeGrafter"/>
</dbReference>
<dbReference type="InterPro" id="IPR001164">
    <property type="entry name" value="ArfGAP_dom"/>
</dbReference>
<dbReference type="Gene3D" id="1.20.120.330">
    <property type="entry name" value="Nucleotidyltransferases domain 2"/>
    <property type="match status" value="1"/>
</dbReference>
<dbReference type="PROSITE" id="PS50088">
    <property type="entry name" value="ANK_REPEAT"/>
    <property type="match status" value="1"/>
</dbReference>
<dbReference type="Gene3D" id="1.25.40.20">
    <property type="entry name" value="Ankyrin repeat-containing domain"/>
    <property type="match status" value="1"/>
</dbReference>
<evidence type="ECO:0000259" key="11">
    <source>
        <dbReference type="PROSITE" id="PS50115"/>
    </source>
</evidence>
<feature type="coiled-coil region" evidence="9">
    <location>
        <begin position="857"/>
        <end position="912"/>
    </location>
</feature>
<feature type="repeat" description="ANK" evidence="7">
    <location>
        <begin position="169"/>
        <end position="201"/>
    </location>
</feature>
<keyword evidence="9" id="KW-0175">Coiled coil</keyword>
<dbReference type="CDD" id="cd08833">
    <property type="entry name" value="ArfGap_GIT"/>
    <property type="match status" value="1"/>
</dbReference>
<feature type="region of interest" description="Disordered" evidence="10">
    <location>
        <begin position="707"/>
        <end position="768"/>
    </location>
</feature>
<dbReference type="PROSITE" id="PS50297">
    <property type="entry name" value="ANK_REP_REGION"/>
    <property type="match status" value="1"/>
</dbReference>
<keyword evidence="3" id="KW-0677">Repeat</keyword>
<dbReference type="GO" id="GO:0032012">
    <property type="term" value="P:regulation of ARF protein signal transduction"/>
    <property type="evidence" value="ECO:0007669"/>
    <property type="project" value="InterPro"/>
</dbReference>
<dbReference type="InterPro" id="IPR002110">
    <property type="entry name" value="Ankyrin_rpt"/>
</dbReference>
<dbReference type="InterPro" id="IPR037278">
    <property type="entry name" value="ARFGAP/RecO"/>
</dbReference>
<evidence type="ECO:0000256" key="7">
    <source>
        <dbReference type="PROSITE-ProRule" id="PRU00023"/>
    </source>
</evidence>
<dbReference type="GO" id="GO:0005096">
    <property type="term" value="F:GTPase activator activity"/>
    <property type="evidence" value="ECO:0007669"/>
    <property type="project" value="UniProtKB-KW"/>
</dbReference>
<feature type="region of interest" description="Disordered" evidence="10">
    <location>
        <begin position="1237"/>
        <end position="1265"/>
    </location>
</feature>
<dbReference type="PROSITE" id="PS50115">
    <property type="entry name" value="ARFGAP"/>
    <property type="match status" value="1"/>
</dbReference>
<feature type="compositionally biased region" description="Basic residues" evidence="10">
    <location>
        <begin position="1247"/>
        <end position="1262"/>
    </location>
</feature>
<feature type="region of interest" description="Disordered" evidence="10">
    <location>
        <begin position="1425"/>
        <end position="1446"/>
    </location>
</feature>
<feature type="compositionally biased region" description="Pro residues" evidence="10">
    <location>
        <begin position="750"/>
        <end position="761"/>
    </location>
</feature>
<feature type="region of interest" description="Disordered" evidence="10">
    <location>
        <begin position="1204"/>
        <end position="1224"/>
    </location>
</feature>
<evidence type="ECO:0000256" key="2">
    <source>
        <dbReference type="ARBA" id="ARBA00022723"/>
    </source>
</evidence>
<dbReference type="Pfam" id="PF00023">
    <property type="entry name" value="Ank"/>
    <property type="match status" value="1"/>
</dbReference>
<feature type="domain" description="Arf-GAP" evidence="11">
    <location>
        <begin position="1"/>
        <end position="119"/>
    </location>
</feature>
<evidence type="ECO:0000256" key="10">
    <source>
        <dbReference type="SAM" id="MobiDB-lite"/>
    </source>
</evidence>
<dbReference type="SMART" id="SM00555">
    <property type="entry name" value="GIT"/>
    <property type="match status" value="2"/>
</dbReference>
<sequence>MNTQADLCADCSASSPKWASVNRGVLLCDECSSIHRQLGRHISQVKHLEKSRWRPSQLSMVRYLASAGANGYWEHVLYEPMLAGLNSDNRSCKAFHPHKKPLPTDPVHPTKADFIREKYLFLGFFKKPRNVNHDDLNQQLHASVRTGVLETSLYLLALGANPNFLHPIKGTAPIHVACQYGQIGQVELLLAYGADVCIRNSSGKSVIDLALDKALALNESIISKEKMATMSNEERLQSAWSSMVDVLVSAYYDLTDSLAYFLTRHVPDHKAAVFGGINKNINHSNELSVSNNNSEIITNGHFLISTSLIHELNGTSLAPKSTNLKLNNSSGHTITSTATSNVEQADDQEDWIIKARGRLNNLSNNAFIDLCIDVYDEADRRLTNSFLENLDTFNNQKHFNNYSVFNGSNVSKTDADDNHNNNNVSTENELHNSIVKETRPDSRPSLHKTTTLHQTSAITNLTLFFLPPNTTYSSVRNQARQKLGRLSTIEFHTLTLDVLTEASIRLLPLFLPLTNVINPTSTAVTAPDAKTVEMSFKKSRKTQHSYTDYFNTDKRQQLNEFIVARRNGPLPSLPSPKTKDNHIDDVERLHSTNNSDGSSSPCDNLNKQLNNECNDILQERLISENLPDHENLRLEMSSSSPPVNAKKEMLLEKFVRSRDDPVYDQVAGEGDLNENALSNIQTVTSDHNILSVDIEESSLHNQQNITENSSFKHSNVSLTAPLSPSTGRVESIHHTQQISDGNDESDSIGPIPPITSRPGPLPGSRRLHLPHTGRIAQHRASVPTAGTINTDSDVTGCGSNPLSLSESTSSIVKSSDSPKNLTEHSLINSLSAENSNDIQDHSLQSHAHHHRHPESCCVAARNEVERLHKENNELKVQLSDLQNSKDIVEQRLEDLEGRIIQLDSIVQVLKEEKLSPWSIFCEISLKLLIYLFGLFITMVSALLAAFSAGMVMVHNPLKISCDSDGQQLTSETPITTTTTTSVGVYSSNLKAAKVNETPSTHYQWDYEKDEEDGIRVYGEEITDNGEEHDDDQVGEVDAEQYKDYDSEYDMERVIVAGGSNDKSSNEGNYAIGSHCLDSGVLLRQGIILRGSRGGSPASVTSGGGVTHQTGFGHSHPSISQTNFITPSFRGLVKSNKLHSRNNEELKQSFVFTSTSQNVVSSAPQNIPTYVNTPHLIQHPLSKSKPTLVSGTSITLADALNPDIPDDYTAPNATGSPSPAPIPISQNLANQLCSRVTTTSPNMNIPSSHHHRHHPHHHHHQGKSSRLLNSHLNKPTMIDSKKPLHHSEVLVSISKSSPDYDNASRSSSLIHSSNESFHQIDKHSRPGGGSVVVGVNGDQVWKAPSSERVVRCVETIIMRIRSLVEIANGDRHGNNSAHCSRLIQLAVKDLLNLFPSDESHPVEVKNALNNLATESENLRKDCEQITTSSSFTSPSSSSSIVGSVSHSGRSVPPEITILIRHAHQIARAAKDLLSLFQRSDQ</sequence>
<dbReference type="InterPro" id="IPR013724">
    <property type="entry name" value="GIT_SHD"/>
</dbReference>
<name>A0AA85A6R3_9TREM</name>
<protein>
    <recommendedName>
        <fullName evidence="11">Arf-GAP domain-containing protein</fullName>
    </recommendedName>
</protein>
<evidence type="ECO:0000256" key="9">
    <source>
        <dbReference type="SAM" id="Coils"/>
    </source>
</evidence>
<dbReference type="GO" id="GO:0007420">
    <property type="term" value="P:brain development"/>
    <property type="evidence" value="ECO:0007669"/>
    <property type="project" value="InterPro"/>
</dbReference>
<evidence type="ECO:0000256" key="6">
    <source>
        <dbReference type="ARBA" id="ARBA00023043"/>
    </source>
</evidence>
<dbReference type="SMART" id="SM00105">
    <property type="entry name" value="ArfGap"/>
    <property type="match status" value="1"/>
</dbReference>
<keyword evidence="4 8" id="KW-0863">Zinc-finger</keyword>
<dbReference type="WBParaSite" id="SMRG1_67280.4">
    <property type="protein sequence ID" value="SMRG1_67280.4"/>
    <property type="gene ID" value="SMRG1_67280"/>
</dbReference>
<keyword evidence="5" id="KW-0862">Zinc</keyword>
<dbReference type="Pfam" id="PF12205">
    <property type="entry name" value="GIT1_C"/>
    <property type="match status" value="1"/>
</dbReference>
<dbReference type="GO" id="GO:0008277">
    <property type="term" value="P:regulation of G protein-coupled receptor signaling pathway"/>
    <property type="evidence" value="ECO:0007669"/>
    <property type="project" value="TreeGrafter"/>
</dbReference>
<evidence type="ECO:0000256" key="5">
    <source>
        <dbReference type="ARBA" id="ARBA00022833"/>
    </source>
</evidence>
<dbReference type="PANTHER" id="PTHR46097">
    <property type="entry name" value="G PROTEIN-COUPLED RECEPTOR KINASE INTERACTING ARFGAP"/>
    <property type="match status" value="1"/>
</dbReference>
<keyword evidence="1" id="KW-0343">GTPase activation</keyword>
<keyword evidence="6 7" id="KW-0040">ANK repeat</keyword>
<dbReference type="InterPro" id="IPR047161">
    <property type="entry name" value="GIT-like"/>
</dbReference>
<dbReference type="Pfam" id="PF01412">
    <property type="entry name" value="ArfGap"/>
    <property type="match status" value="1"/>
</dbReference>
<dbReference type="InterPro" id="IPR038508">
    <property type="entry name" value="ArfGAP_dom_sf"/>
</dbReference>
<feature type="compositionally biased region" description="Polar residues" evidence="10">
    <location>
        <begin position="784"/>
        <end position="793"/>
    </location>
</feature>
<feature type="compositionally biased region" description="Low complexity" evidence="10">
    <location>
        <begin position="799"/>
        <end position="817"/>
    </location>
</feature>
<feature type="compositionally biased region" description="Polar residues" evidence="10">
    <location>
        <begin position="1237"/>
        <end position="1246"/>
    </location>
</feature>
<dbReference type="SUPFAM" id="SSF57863">
    <property type="entry name" value="ArfGap/RecO-like zinc finger"/>
    <property type="match status" value="1"/>
</dbReference>
<accession>A0AA85A6R3</accession>
<reference evidence="13" key="1">
    <citation type="submission" date="2023-11" db="UniProtKB">
        <authorList>
            <consortium name="WormBaseParasite"/>
        </authorList>
    </citation>
    <scope>IDENTIFICATION</scope>
</reference>
<organism evidence="12 13">
    <name type="scientific">Schistosoma margrebowiei</name>
    <dbReference type="NCBI Taxonomy" id="48269"/>
    <lineage>
        <taxon>Eukaryota</taxon>
        <taxon>Metazoa</taxon>
        <taxon>Spiralia</taxon>
        <taxon>Lophotrochozoa</taxon>
        <taxon>Platyhelminthes</taxon>
        <taxon>Trematoda</taxon>
        <taxon>Digenea</taxon>
        <taxon>Strigeidida</taxon>
        <taxon>Schistosomatoidea</taxon>
        <taxon>Schistosomatidae</taxon>
        <taxon>Schistosoma</taxon>
    </lineage>
</organism>
<dbReference type="Gene3D" id="1.10.220.150">
    <property type="entry name" value="Arf GTPase activating protein"/>
    <property type="match status" value="1"/>
</dbReference>
<dbReference type="PANTHER" id="PTHR46097:SF3">
    <property type="entry name" value="ARF GTPASE-ACTIVATING PROTEIN GIT"/>
    <property type="match status" value="1"/>
</dbReference>
<evidence type="ECO:0000256" key="8">
    <source>
        <dbReference type="PROSITE-ProRule" id="PRU00288"/>
    </source>
</evidence>
<evidence type="ECO:0000256" key="4">
    <source>
        <dbReference type="ARBA" id="ARBA00022771"/>
    </source>
</evidence>
<dbReference type="SMART" id="SM00248">
    <property type="entry name" value="ANK"/>
    <property type="match status" value="2"/>
</dbReference>
<feature type="compositionally biased region" description="Polar residues" evidence="10">
    <location>
        <begin position="707"/>
        <end position="740"/>
    </location>
</feature>
<dbReference type="InterPro" id="IPR022018">
    <property type="entry name" value="GIT1_C"/>
</dbReference>
<dbReference type="PRINTS" id="PR00405">
    <property type="entry name" value="REVINTRACTNG"/>
</dbReference>
<feature type="region of interest" description="Disordered" evidence="10">
    <location>
        <begin position="784"/>
        <end position="821"/>
    </location>
</feature>
<proteinExistence type="predicted"/>
<keyword evidence="2" id="KW-0479">Metal-binding</keyword>
<evidence type="ECO:0000256" key="3">
    <source>
        <dbReference type="ARBA" id="ARBA00022737"/>
    </source>
</evidence>